<dbReference type="InterPro" id="IPR009057">
    <property type="entry name" value="Homeodomain-like_sf"/>
</dbReference>
<dbReference type="AlphaFoldDB" id="A0A327WXF8"/>
<keyword evidence="4" id="KW-0238">DNA-binding</keyword>
<evidence type="ECO:0000313" key="5">
    <source>
        <dbReference type="Proteomes" id="UP000248790"/>
    </source>
</evidence>
<comment type="caution">
    <text evidence="4">The sequence shown here is derived from an EMBL/GenBank/DDBJ whole genome shotgun (WGS) entry which is preliminary data.</text>
</comment>
<evidence type="ECO:0000313" key="4">
    <source>
        <dbReference type="EMBL" id="RAJ97486.1"/>
    </source>
</evidence>
<dbReference type="GO" id="GO:0043565">
    <property type="term" value="F:sequence-specific DNA binding"/>
    <property type="evidence" value="ECO:0007669"/>
    <property type="project" value="InterPro"/>
</dbReference>
<evidence type="ECO:0000256" key="1">
    <source>
        <dbReference type="ARBA" id="ARBA00023015"/>
    </source>
</evidence>
<dbReference type="EMBL" id="QLMC01000003">
    <property type="protein sequence ID" value="RAJ97486.1"/>
    <property type="molecule type" value="Genomic_DNA"/>
</dbReference>
<dbReference type="Pfam" id="PF12833">
    <property type="entry name" value="HTH_18"/>
    <property type="match status" value="1"/>
</dbReference>
<proteinExistence type="predicted"/>
<dbReference type="PROSITE" id="PS01124">
    <property type="entry name" value="HTH_ARAC_FAMILY_2"/>
    <property type="match status" value="1"/>
</dbReference>
<evidence type="ECO:0000259" key="3">
    <source>
        <dbReference type="PROSITE" id="PS01124"/>
    </source>
</evidence>
<gene>
    <name evidence="4" type="ORF">LX87_02388</name>
</gene>
<dbReference type="Proteomes" id="UP000248790">
    <property type="component" value="Unassembled WGS sequence"/>
</dbReference>
<accession>A0A327WXF8</accession>
<sequence length="270" mass="31084">MNKGRVIYEDEAEPHFRLAYPHPGLTAFVEYYFEVNQPATLANPLYLNALPNLSNLLCVSLRPQSWLSINQKSGALSTVKGSRFLGNLTDLHLSIYPASVHEFYVKFKPGLLGKLFRINPAEVENANADLMNFIPLPELEEHLQTAPSFRERVSLMERMLMNRLYGFTPDYRFAIVQTALNRFGQTTGDNFHLSQICRELGVSYPSLHRYFTEVLGYSPKYCQKLLRFKKGLHLYKRHGSGYSFEEIGYTDFSHFVKNSRQLTQRSPSDL</sequence>
<dbReference type="SUPFAM" id="SSF46689">
    <property type="entry name" value="Homeodomain-like"/>
    <property type="match status" value="1"/>
</dbReference>
<keyword evidence="1" id="KW-0805">Transcription regulation</keyword>
<evidence type="ECO:0000256" key="2">
    <source>
        <dbReference type="ARBA" id="ARBA00023163"/>
    </source>
</evidence>
<organism evidence="4 5">
    <name type="scientific">Larkinella arboricola</name>
    <dbReference type="NCBI Taxonomy" id="643671"/>
    <lineage>
        <taxon>Bacteria</taxon>
        <taxon>Pseudomonadati</taxon>
        <taxon>Bacteroidota</taxon>
        <taxon>Cytophagia</taxon>
        <taxon>Cytophagales</taxon>
        <taxon>Spirosomataceae</taxon>
        <taxon>Larkinella</taxon>
    </lineage>
</organism>
<reference evidence="4 5" key="1">
    <citation type="submission" date="2018-06" db="EMBL/GenBank/DDBJ databases">
        <title>Genomic Encyclopedia of Archaeal and Bacterial Type Strains, Phase II (KMG-II): from individual species to whole genera.</title>
        <authorList>
            <person name="Goeker M."/>
        </authorList>
    </citation>
    <scope>NUCLEOTIDE SEQUENCE [LARGE SCALE GENOMIC DNA]</scope>
    <source>
        <strain evidence="4 5">DSM 21851</strain>
    </source>
</reference>
<dbReference type="GO" id="GO:0003700">
    <property type="term" value="F:DNA-binding transcription factor activity"/>
    <property type="evidence" value="ECO:0007669"/>
    <property type="project" value="InterPro"/>
</dbReference>
<dbReference type="OrthoDB" id="935959at2"/>
<feature type="domain" description="HTH araC/xylS-type" evidence="3">
    <location>
        <begin position="177"/>
        <end position="270"/>
    </location>
</feature>
<name>A0A327WXF8_LARAB</name>
<protein>
    <submittedName>
        <fullName evidence="4">AraC-like DNA-binding protein</fullName>
    </submittedName>
</protein>
<keyword evidence="5" id="KW-1185">Reference proteome</keyword>
<keyword evidence="2" id="KW-0804">Transcription</keyword>
<dbReference type="RefSeq" id="WP_111628471.1">
    <property type="nucleotide sequence ID" value="NZ_QLMC01000003.1"/>
</dbReference>
<dbReference type="Gene3D" id="1.10.10.60">
    <property type="entry name" value="Homeodomain-like"/>
    <property type="match status" value="1"/>
</dbReference>
<dbReference type="InterPro" id="IPR018060">
    <property type="entry name" value="HTH_AraC"/>
</dbReference>